<accession>A0A6L5XCA2</accession>
<name>A0A6L5XCA2_9BACT</name>
<comment type="caution">
    <text evidence="2">The sequence shown here is derived from an EMBL/GenBank/DDBJ whole genome shotgun (WGS) entry which is preliminary data.</text>
</comment>
<organism evidence="2 3">
    <name type="scientific">Sodaliphilus pleomorphus</name>
    <dbReference type="NCBI Taxonomy" id="2606626"/>
    <lineage>
        <taxon>Bacteria</taxon>
        <taxon>Pseudomonadati</taxon>
        <taxon>Bacteroidota</taxon>
        <taxon>Bacteroidia</taxon>
        <taxon>Bacteroidales</taxon>
        <taxon>Muribaculaceae</taxon>
        <taxon>Sodaliphilus</taxon>
    </lineage>
</organism>
<keyword evidence="3" id="KW-1185">Reference proteome</keyword>
<gene>
    <name evidence="2" type="ORF">FYJ29_08905</name>
</gene>
<feature type="domain" description="Type I restriction enzyme R protein N-terminal" evidence="1">
    <location>
        <begin position="36"/>
        <end position="146"/>
    </location>
</feature>
<dbReference type="InterPro" id="IPR029464">
    <property type="entry name" value="HSDR_N"/>
</dbReference>
<dbReference type="Pfam" id="PF13588">
    <property type="entry name" value="HSDR_N_2"/>
    <property type="match status" value="1"/>
</dbReference>
<evidence type="ECO:0000313" key="3">
    <source>
        <dbReference type="Proteomes" id="UP000483362"/>
    </source>
</evidence>
<dbReference type="AlphaFoldDB" id="A0A6L5XCA2"/>
<sequence>MAKLNLPEYQFNIKHDPSGATAIYDQLRHKFVRLTPEEWVRQNFVEYLIQAKHYPRGLMANEVSLVQNGIKRRCDSLVADNCGRPLVIVEYKAPNIKIDQAVFDQIILHYNQVIMARYLMISNGMVHYCCRNDYANKRIVFLPEIPEYGNL</sequence>
<dbReference type="RefSeq" id="WP_154328913.1">
    <property type="nucleotide sequence ID" value="NZ_CP045696.1"/>
</dbReference>
<protein>
    <submittedName>
        <fullName evidence="2">Type I restriction enzyme HsdR N-terminal domain-containing protein</fullName>
    </submittedName>
</protein>
<dbReference type="EMBL" id="VULT01000013">
    <property type="protein sequence ID" value="MSS17871.1"/>
    <property type="molecule type" value="Genomic_DNA"/>
</dbReference>
<reference evidence="2 3" key="1">
    <citation type="submission" date="2019-08" db="EMBL/GenBank/DDBJ databases">
        <title>In-depth cultivation of the pig gut microbiome towards novel bacterial diversity and tailored functional studies.</title>
        <authorList>
            <person name="Wylensek D."/>
            <person name="Hitch T.C.A."/>
            <person name="Clavel T."/>
        </authorList>
    </citation>
    <scope>NUCLEOTIDE SEQUENCE [LARGE SCALE GENOMIC DNA]</scope>
    <source>
        <strain evidence="2 3">Oil-RF-744-WCA-WT-10</strain>
    </source>
</reference>
<evidence type="ECO:0000313" key="2">
    <source>
        <dbReference type="EMBL" id="MSS17871.1"/>
    </source>
</evidence>
<proteinExistence type="predicted"/>
<evidence type="ECO:0000259" key="1">
    <source>
        <dbReference type="Pfam" id="PF13588"/>
    </source>
</evidence>
<dbReference type="Proteomes" id="UP000483362">
    <property type="component" value="Unassembled WGS sequence"/>
</dbReference>